<evidence type="ECO:0000313" key="2">
    <source>
        <dbReference type="Proteomes" id="UP001148838"/>
    </source>
</evidence>
<keyword evidence="2" id="KW-1185">Reference proteome</keyword>
<reference evidence="1 2" key="1">
    <citation type="journal article" date="2022" name="Allergy">
        <title>Genome assembly and annotation of Periplaneta americana reveal a comprehensive cockroach allergen profile.</title>
        <authorList>
            <person name="Wang L."/>
            <person name="Xiong Q."/>
            <person name="Saelim N."/>
            <person name="Wang L."/>
            <person name="Nong W."/>
            <person name="Wan A.T."/>
            <person name="Shi M."/>
            <person name="Liu X."/>
            <person name="Cao Q."/>
            <person name="Hui J.H.L."/>
            <person name="Sookrung N."/>
            <person name="Leung T.F."/>
            <person name="Tungtrongchitr A."/>
            <person name="Tsui S.K.W."/>
        </authorList>
    </citation>
    <scope>NUCLEOTIDE SEQUENCE [LARGE SCALE GENOMIC DNA]</scope>
    <source>
        <strain evidence="1">PWHHKU_190912</strain>
    </source>
</reference>
<name>A0ABQ8TPX5_PERAM</name>
<dbReference type="EMBL" id="JAJSOF020000005">
    <property type="protein sequence ID" value="KAJ4448176.1"/>
    <property type="molecule type" value="Genomic_DNA"/>
</dbReference>
<protein>
    <submittedName>
        <fullName evidence="1">Uncharacterized protein</fullName>
    </submittedName>
</protein>
<sequence>MAGLFEGGNEPPDSLKLGLGLPGVKNENQDIFPEKQDFLQKAGHKNHQRASVTAGGYAASLSLLHDGAHFVTLLALYPFQRMLTTTGPVKKLEDGPEEKFADNQGDLCCIAWELRCTFRERIIYDSAQQECQSGNMPLTGQCTQGHTSETQSASVLPLTQSVLGGTGNKCSLTGFLIKDTGQKR</sequence>
<evidence type="ECO:0000313" key="1">
    <source>
        <dbReference type="EMBL" id="KAJ4448176.1"/>
    </source>
</evidence>
<dbReference type="Proteomes" id="UP001148838">
    <property type="component" value="Unassembled WGS sequence"/>
</dbReference>
<comment type="caution">
    <text evidence="1">The sequence shown here is derived from an EMBL/GenBank/DDBJ whole genome shotgun (WGS) entry which is preliminary data.</text>
</comment>
<accession>A0ABQ8TPX5</accession>
<gene>
    <name evidence="1" type="ORF">ANN_10189</name>
</gene>
<proteinExistence type="predicted"/>
<organism evidence="1 2">
    <name type="scientific">Periplaneta americana</name>
    <name type="common">American cockroach</name>
    <name type="synonym">Blatta americana</name>
    <dbReference type="NCBI Taxonomy" id="6978"/>
    <lineage>
        <taxon>Eukaryota</taxon>
        <taxon>Metazoa</taxon>
        <taxon>Ecdysozoa</taxon>
        <taxon>Arthropoda</taxon>
        <taxon>Hexapoda</taxon>
        <taxon>Insecta</taxon>
        <taxon>Pterygota</taxon>
        <taxon>Neoptera</taxon>
        <taxon>Polyneoptera</taxon>
        <taxon>Dictyoptera</taxon>
        <taxon>Blattodea</taxon>
        <taxon>Blattoidea</taxon>
        <taxon>Blattidae</taxon>
        <taxon>Blattinae</taxon>
        <taxon>Periplaneta</taxon>
    </lineage>
</organism>